<protein>
    <submittedName>
        <fullName evidence="5">BlaI family transcriptional regulator, penicillinase repressor</fullName>
    </submittedName>
</protein>
<proteinExistence type="inferred from homology"/>
<dbReference type="InterPro" id="IPR005650">
    <property type="entry name" value="BlaI_family"/>
</dbReference>
<dbReference type="PIRSF" id="PIRSF019455">
    <property type="entry name" value="CopR_AtkY"/>
    <property type="match status" value="1"/>
</dbReference>
<dbReference type="Gene3D" id="1.10.10.10">
    <property type="entry name" value="Winged helix-like DNA-binding domain superfamily/Winged helix DNA-binding domain"/>
    <property type="match status" value="1"/>
</dbReference>
<dbReference type="OrthoDB" id="9795583at2"/>
<evidence type="ECO:0000256" key="3">
    <source>
        <dbReference type="ARBA" id="ARBA00023125"/>
    </source>
</evidence>
<dbReference type="EMBL" id="FUZT01000012">
    <property type="protein sequence ID" value="SKC84947.1"/>
    <property type="molecule type" value="Genomic_DNA"/>
</dbReference>
<dbReference type="STRING" id="36842.SAMN02194393_04309"/>
<keyword evidence="2" id="KW-0805">Transcription regulation</keyword>
<dbReference type="Proteomes" id="UP000190285">
    <property type="component" value="Unassembled WGS sequence"/>
</dbReference>
<keyword evidence="4" id="KW-0804">Transcription</keyword>
<keyword evidence="3" id="KW-0238">DNA-binding</keyword>
<dbReference type="Pfam" id="PF03965">
    <property type="entry name" value="Penicillinase_R"/>
    <property type="match status" value="1"/>
</dbReference>
<keyword evidence="6" id="KW-1185">Reference proteome</keyword>
<comment type="similarity">
    <text evidence="1">Belongs to the BlaI transcriptional regulatory family.</text>
</comment>
<dbReference type="Gene3D" id="1.10.4040.10">
    <property type="entry name" value="Penicillinase repressor domain"/>
    <property type="match status" value="1"/>
</dbReference>
<evidence type="ECO:0000256" key="4">
    <source>
        <dbReference type="ARBA" id="ARBA00023163"/>
    </source>
</evidence>
<name>A0A1T5M9P2_9FIRM</name>
<dbReference type="GO" id="GO:0045892">
    <property type="term" value="P:negative regulation of DNA-templated transcription"/>
    <property type="evidence" value="ECO:0007669"/>
    <property type="project" value="InterPro"/>
</dbReference>
<evidence type="ECO:0000256" key="2">
    <source>
        <dbReference type="ARBA" id="ARBA00023015"/>
    </source>
</evidence>
<dbReference type="RefSeq" id="WP_079494528.1">
    <property type="nucleotide sequence ID" value="NZ_FUZT01000012.1"/>
</dbReference>
<dbReference type="InterPro" id="IPR036388">
    <property type="entry name" value="WH-like_DNA-bd_sf"/>
</dbReference>
<evidence type="ECO:0000256" key="1">
    <source>
        <dbReference type="ARBA" id="ARBA00011046"/>
    </source>
</evidence>
<dbReference type="GO" id="GO:0003677">
    <property type="term" value="F:DNA binding"/>
    <property type="evidence" value="ECO:0007669"/>
    <property type="project" value="UniProtKB-KW"/>
</dbReference>
<dbReference type="SUPFAM" id="SSF46785">
    <property type="entry name" value="Winged helix' DNA-binding domain"/>
    <property type="match status" value="1"/>
</dbReference>
<organism evidence="5 6">
    <name type="scientific">Maledivibacter halophilus</name>
    <dbReference type="NCBI Taxonomy" id="36842"/>
    <lineage>
        <taxon>Bacteria</taxon>
        <taxon>Bacillati</taxon>
        <taxon>Bacillota</taxon>
        <taxon>Clostridia</taxon>
        <taxon>Peptostreptococcales</taxon>
        <taxon>Caminicellaceae</taxon>
        <taxon>Maledivibacter</taxon>
    </lineage>
</organism>
<dbReference type="AlphaFoldDB" id="A0A1T5M9P2"/>
<accession>A0A1T5M9P2</accession>
<dbReference type="InterPro" id="IPR036390">
    <property type="entry name" value="WH_DNA-bd_sf"/>
</dbReference>
<reference evidence="5 6" key="1">
    <citation type="submission" date="2017-02" db="EMBL/GenBank/DDBJ databases">
        <authorList>
            <person name="Peterson S.W."/>
        </authorList>
    </citation>
    <scope>NUCLEOTIDE SEQUENCE [LARGE SCALE GENOMIC DNA]</scope>
    <source>
        <strain evidence="5 6">M1</strain>
    </source>
</reference>
<evidence type="ECO:0000313" key="5">
    <source>
        <dbReference type="EMBL" id="SKC84947.1"/>
    </source>
</evidence>
<gene>
    <name evidence="5" type="ORF">SAMN02194393_04309</name>
</gene>
<evidence type="ECO:0000313" key="6">
    <source>
        <dbReference type="Proteomes" id="UP000190285"/>
    </source>
</evidence>
<sequence length="126" mass="14838">MNIPRISESEWEIMKIIWKYNPITSEKIVLFLQGKVSWSEQTIKTFINRLVKKGAIGFEKSGRQYLYYPLISQKKCVKEESKSFLDRVFNGAIGMMMSNFLEEARLSDEEIEKLKKILEEKHGKDK</sequence>